<comment type="caution">
    <text evidence="1">The sequence shown here is derived from an EMBL/GenBank/DDBJ whole genome shotgun (WGS) entry which is preliminary data.</text>
</comment>
<dbReference type="Gene3D" id="3.40.50.300">
    <property type="entry name" value="P-loop containing nucleotide triphosphate hydrolases"/>
    <property type="match status" value="1"/>
</dbReference>
<dbReference type="GO" id="GO:0016301">
    <property type="term" value="F:kinase activity"/>
    <property type="evidence" value="ECO:0007669"/>
    <property type="project" value="UniProtKB-KW"/>
</dbReference>
<dbReference type="EMBL" id="DSTX01000012">
    <property type="protein sequence ID" value="HFK21073.1"/>
    <property type="molecule type" value="Genomic_DNA"/>
</dbReference>
<evidence type="ECO:0000313" key="1">
    <source>
        <dbReference type="EMBL" id="HFK21073.1"/>
    </source>
</evidence>
<sequence length="176" mass="19303">MPGSGKSVVSEAAKSVGIKVVSMGDVIREEAEGRGIEKSPSSIGNLMLQLRNEEGKDAVAKRCLKKALGATPDSIIEGVRSLEELDYFRSQAEVCLIAVHASPRTRFERLLKRGRSDDPKDWETFRDRDMRELKVGIGSVIAMADKVFINEGSLPDLGEAVKDFFRGMKNASFRSG</sequence>
<keyword evidence="1" id="KW-0808">Transferase</keyword>
<dbReference type="SUPFAM" id="SSF52540">
    <property type="entry name" value="P-loop containing nucleoside triphosphate hydrolases"/>
    <property type="match status" value="1"/>
</dbReference>
<proteinExistence type="predicted"/>
<protein>
    <submittedName>
        <fullName evidence="1">Dephospho-CoA kinase</fullName>
    </submittedName>
</protein>
<keyword evidence="1" id="KW-0418">Kinase</keyword>
<dbReference type="InterPro" id="IPR027417">
    <property type="entry name" value="P-loop_NTPase"/>
</dbReference>
<name>A0A7C3J4A8_9CREN</name>
<reference evidence="1" key="1">
    <citation type="journal article" date="2020" name="mSystems">
        <title>Genome- and Community-Level Interaction Insights into Carbon Utilization and Element Cycling Functions of Hydrothermarchaeota in Hydrothermal Sediment.</title>
        <authorList>
            <person name="Zhou Z."/>
            <person name="Liu Y."/>
            <person name="Xu W."/>
            <person name="Pan J."/>
            <person name="Luo Z.H."/>
            <person name="Li M."/>
        </authorList>
    </citation>
    <scope>NUCLEOTIDE SEQUENCE [LARGE SCALE GENOMIC DNA]</scope>
    <source>
        <strain evidence="1">SpSt-468</strain>
    </source>
</reference>
<dbReference type="AlphaFoldDB" id="A0A7C3J4A8"/>
<gene>
    <name evidence="1" type="ORF">ENS19_07365</name>
</gene>
<accession>A0A7C3J4A8</accession>
<dbReference type="Pfam" id="PF13207">
    <property type="entry name" value="AAA_17"/>
    <property type="match status" value="1"/>
</dbReference>
<dbReference type="PANTHER" id="PTHR41930:SF1">
    <property type="entry name" value="DEPHOSPHO-COA KINASE"/>
    <property type="match status" value="1"/>
</dbReference>
<organism evidence="1">
    <name type="scientific">Candidatus Methanomethylicus mesodigestus</name>
    <dbReference type="NCBI Taxonomy" id="1867258"/>
    <lineage>
        <taxon>Archaea</taxon>
        <taxon>Thermoproteota</taxon>
        <taxon>Methanosuratincolia</taxon>
        <taxon>Candidatus Methanomethylicales</taxon>
        <taxon>Candidatus Methanomethylicaceae</taxon>
        <taxon>Candidatus Methanomethylicus</taxon>
    </lineage>
</organism>
<dbReference type="PANTHER" id="PTHR41930">
    <property type="entry name" value="UPF0200 PROTEIN MJ1399"/>
    <property type="match status" value="1"/>
</dbReference>